<dbReference type="PROSITE" id="PS50943">
    <property type="entry name" value="HTH_CROC1"/>
    <property type="match status" value="1"/>
</dbReference>
<dbReference type="Proteomes" id="UP000778797">
    <property type="component" value="Unassembled WGS sequence"/>
</dbReference>
<name>A0ABS8EMA6_9FLAO</name>
<sequence>MTNFSLAQNVKDLRDRKGISQENLAEESGLSIRTIQRIENNETVPRGDTLKRLSAALDTSPEEIVGRKIQEDQNYLILMSLSGLGFLFYPLLGIIIPLIMWVLKKDKLKSVNKLGKAILNFQISYGLLLLLYYLLILAGVFSMFIPLSVFYVFNIAVTIYNTIRIYNKKSFKYKPAFRFLR</sequence>
<feature type="transmembrane region" description="Helical" evidence="6">
    <location>
        <begin position="114"/>
        <end position="135"/>
    </location>
</feature>
<evidence type="ECO:0000256" key="1">
    <source>
        <dbReference type="ARBA" id="ARBA00004141"/>
    </source>
</evidence>
<dbReference type="PANTHER" id="PTHR46797">
    <property type="entry name" value="HTH-TYPE TRANSCRIPTIONAL REGULATOR"/>
    <property type="match status" value="1"/>
</dbReference>
<feature type="transmembrane region" description="Helical" evidence="6">
    <location>
        <begin position="75"/>
        <end position="102"/>
    </location>
</feature>
<dbReference type="InterPro" id="IPR050807">
    <property type="entry name" value="TransReg_Diox_bact_type"/>
</dbReference>
<dbReference type="InterPro" id="IPR001387">
    <property type="entry name" value="Cro/C1-type_HTH"/>
</dbReference>
<dbReference type="Pfam" id="PF09685">
    <property type="entry name" value="MamF_MmsF"/>
    <property type="match status" value="1"/>
</dbReference>
<dbReference type="Gene3D" id="1.10.260.40">
    <property type="entry name" value="lambda repressor-like DNA-binding domains"/>
    <property type="match status" value="1"/>
</dbReference>
<feature type="domain" description="HTH cro/C1-type" evidence="7">
    <location>
        <begin position="10"/>
        <end position="64"/>
    </location>
</feature>
<gene>
    <name evidence="8" type="ORF">J1C55_06045</name>
</gene>
<evidence type="ECO:0000256" key="2">
    <source>
        <dbReference type="ARBA" id="ARBA00022692"/>
    </source>
</evidence>
<keyword evidence="9" id="KW-1185">Reference proteome</keyword>
<evidence type="ECO:0000313" key="8">
    <source>
        <dbReference type="EMBL" id="MCC1484142.1"/>
    </source>
</evidence>
<evidence type="ECO:0000256" key="3">
    <source>
        <dbReference type="ARBA" id="ARBA00022989"/>
    </source>
</evidence>
<evidence type="ECO:0000259" key="7">
    <source>
        <dbReference type="PROSITE" id="PS50943"/>
    </source>
</evidence>
<reference evidence="9" key="1">
    <citation type="submission" date="2021-03" db="EMBL/GenBank/DDBJ databases">
        <title>Genome of Cognatishimia sp. F0-27.</title>
        <authorList>
            <person name="Ping X."/>
        </authorList>
    </citation>
    <scope>NUCLEOTIDE SEQUENCE [LARGE SCALE GENOMIC DNA]</scope>
    <source>
        <strain evidence="9">E313</strain>
    </source>
</reference>
<evidence type="ECO:0000256" key="6">
    <source>
        <dbReference type="SAM" id="Phobius"/>
    </source>
</evidence>
<dbReference type="SUPFAM" id="SSF47413">
    <property type="entry name" value="lambda repressor-like DNA-binding domains"/>
    <property type="match status" value="1"/>
</dbReference>
<organism evidence="8 9">
    <name type="scientific">Winogradskyella immobilis</name>
    <dbReference type="NCBI Taxonomy" id="2816852"/>
    <lineage>
        <taxon>Bacteria</taxon>
        <taxon>Pseudomonadati</taxon>
        <taxon>Bacteroidota</taxon>
        <taxon>Flavobacteriia</taxon>
        <taxon>Flavobacteriales</taxon>
        <taxon>Flavobacteriaceae</taxon>
        <taxon>Winogradskyella</taxon>
    </lineage>
</organism>
<dbReference type="RefSeq" id="WP_227476591.1">
    <property type="nucleotide sequence ID" value="NZ_JAFMPT010000006.1"/>
</dbReference>
<protein>
    <submittedName>
        <fullName evidence="8">Helix-turn-helix domain-containing protein</fullName>
    </submittedName>
</protein>
<dbReference type="InterPro" id="IPR019109">
    <property type="entry name" value="MamF_MmsF"/>
</dbReference>
<comment type="caution">
    <text evidence="8">The sequence shown here is derived from an EMBL/GenBank/DDBJ whole genome shotgun (WGS) entry which is preliminary data.</text>
</comment>
<feature type="transmembrane region" description="Helical" evidence="6">
    <location>
        <begin position="141"/>
        <end position="163"/>
    </location>
</feature>
<dbReference type="SMART" id="SM00530">
    <property type="entry name" value="HTH_XRE"/>
    <property type="match status" value="1"/>
</dbReference>
<keyword evidence="4" id="KW-0238">DNA-binding</keyword>
<comment type="subcellular location">
    <subcellularLocation>
        <location evidence="1">Membrane</location>
        <topology evidence="1">Multi-pass membrane protein</topology>
    </subcellularLocation>
</comment>
<evidence type="ECO:0000256" key="4">
    <source>
        <dbReference type="ARBA" id="ARBA00023125"/>
    </source>
</evidence>
<reference evidence="9" key="2">
    <citation type="submission" date="2023-07" db="EMBL/GenBank/DDBJ databases">
        <title>Genome of Winogradskyella sp. E313.</title>
        <authorList>
            <person name="Zhou Y."/>
        </authorList>
    </citation>
    <scope>NUCLEOTIDE SEQUENCE [LARGE SCALE GENOMIC DNA]</scope>
    <source>
        <strain evidence="9">E313</strain>
    </source>
</reference>
<keyword evidence="3 6" id="KW-1133">Transmembrane helix</keyword>
<dbReference type="EMBL" id="JAFMPT010000006">
    <property type="protein sequence ID" value="MCC1484142.1"/>
    <property type="molecule type" value="Genomic_DNA"/>
</dbReference>
<keyword evidence="2 6" id="KW-0812">Transmembrane</keyword>
<keyword evidence="5 6" id="KW-0472">Membrane</keyword>
<dbReference type="Pfam" id="PF01381">
    <property type="entry name" value="HTH_3"/>
    <property type="match status" value="1"/>
</dbReference>
<accession>A0ABS8EMA6</accession>
<dbReference type="CDD" id="cd00093">
    <property type="entry name" value="HTH_XRE"/>
    <property type="match status" value="1"/>
</dbReference>
<evidence type="ECO:0000313" key="9">
    <source>
        <dbReference type="Proteomes" id="UP000778797"/>
    </source>
</evidence>
<proteinExistence type="predicted"/>
<dbReference type="InterPro" id="IPR010982">
    <property type="entry name" value="Lambda_DNA-bd_dom_sf"/>
</dbReference>
<evidence type="ECO:0000256" key="5">
    <source>
        <dbReference type="ARBA" id="ARBA00023136"/>
    </source>
</evidence>
<dbReference type="PANTHER" id="PTHR46797:SF1">
    <property type="entry name" value="METHYLPHOSPHONATE SYNTHASE"/>
    <property type="match status" value="1"/>
</dbReference>